<accession>A0A0F6WD14</accession>
<reference evidence="1 2" key="1">
    <citation type="submission" date="2015-04" db="EMBL/GenBank/DDBJ databases">
        <authorList>
            <person name="Hodson T.S."/>
            <person name="Hyde J.R."/>
            <person name="Schouten J.T."/>
            <person name="Crockett J.T."/>
            <person name="Smith T.A."/>
            <person name="Merrill B.D."/>
            <person name="Crook M.B."/>
            <person name="Griffitts J.S."/>
            <person name="Burnett S.H."/>
            <person name="Grose J.H."/>
            <person name="Breakwell D.P."/>
        </authorList>
    </citation>
    <scope>NUCLEOTIDE SEQUENCE [LARGE SCALE GENOMIC DNA]</scope>
</reference>
<organism evidence="1 2">
    <name type="scientific">Sinorhizobium phage phiN3</name>
    <dbReference type="NCBI Taxonomy" id="1647405"/>
    <lineage>
        <taxon>Viruses</taxon>
        <taxon>Duplodnaviria</taxon>
        <taxon>Heunggongvirae</taxon>
        <taxon>Uroviricota</taxon>
        <taxon>Caudoviricetes</taxon>
        <taxon>Emdodecavirus</taxon>
        <taxon>Emdodecavirus N3</taxon>
    </lineage>
</organism>
<dbReference type="RefSeq" id="YP_009212634.1">
    <property type="nucleotide sequence ID" value="NC_028945.1"/>
</dbReference>
<keyword evidence="2" id="KW-1185">Reference proteome</keyword>
<name>A0A0F6WD14_9CAUD</name>
<gene>
    <name evidence="1" type="ORF">PHIN3_394</name>
</gene>
<protein>
    <submittedName>
        <fullName evidence="1">Uncharacterized protein</fullName>
    </submittedName>
</protein>
<sequence length="214" mass="24576">MITFPDEYRHEHVYYFTEKDDPRALAYIEAHNALLDQMLNGTLYIKFVDGDRKGSIAKIKPRYEKVNKAAIRSSSSFYDRSYSLENDYFFVVATWDKRKNKVQLTLPSRDVIFLPNYKGPTVYELFDSKAAKQAALENPDQYDVDGKLLNIGDKVLYINARYGSAFQLCHGAIREFKAVVNSKTKTITTIVQNDADFSELSAIASPHLMIYKKD</sequence>
<proteinExistence type="predicted"/>
<dbReference type="OrthoDB" id="37661at10239"/>
<dbReference type="Proteomes" id="UP000202958">
    <property type="component" value="Segment"/>
</dbReference>
<dbReference type="EMBL" id="KR052482">
    <property type="protein sequence ID" value="AKF13657.1"/>
    <property type="molecule type" value="Genomic_DNA"/>
</dbReference>
<dbReference type="GeneID" id="26639129"/>
<dbReference type="KEGG" id="vg:26639129"/>
<evidence type="ECO:0000313" key="1">
    <source>
        <dbReference type="EMBL" id="AKF13657.1"/>
    </source>
</evidence>
<evidence type="ECO:0000313" key="2">
    <source>
        <dbReference type="Proteomes" id="UP000202958"/>
    </source>
</evidence>